<organism evidence="2 3">
    <name type="scientific">Candidatus Sulfuritelmatomonas gaucii</name>
    <dbReference type="NCBI Taxonomy" id="2043161"/>
    <lineage>
        <taxon>Bacteria</taxon>
        <taxon>Pseudomonadati</taxon>
        <taxon>Acidobacteriota</taxon>
        <taxon>Terriglobia</taxon>
        <taxon>Terriglobales</taxon>
        <taxon>Acidobacteriaceae</taxon>
        <taxon>Candidatus Sulfuritelmatomonas</taxon>
    </lineage>
</organism>
<accession>A0A2N9M3X2</accession>
<dbReference type="Proteomes" id="UP000239735">
    <property type="component" value="Unassembled WGS sequence"/>
</dbReference>
<proteinExistence type="predicted"/>
<name>A0A2N9M3X2_9BACT</name>
<protein>
    <submittedName>
        <fullName evidence="2">Uncharacterized protein</fullName>
    </submittedName>
</protein>
<evidence type="ECO:0000256" key="1">
    <source>
        <dbReference type="SAM" id="MobiDB-lite"/>
    </source>
</evidence>
<gene>
    <name evidence="2" type="ORF">SBA5_760022</name>
</gene>
<evidence type="ECO:0000313" key="3">
    <source>
        <dbReference type="Proteomes" id="UP000239735"/>
    </source>
</evidence>
<dbReference type="AlphaFoldDB" id="A0A2N9M3X2"/>
<sequence length="76" mass="8256">MLAQVARGGNDGDGKVNGNAQPRGRLAMPLQFQVKPHDVSVGLLVVKNLGPFDIRARLDVAAQLVRNFQRGPSFFQ</sequence>
<dbReference type="EMBL" id="OKRB01000137">
    <property type="protein sequence ID" value="SPE30194.1"/>
    <property type="molecule type" value="Genomic_DNA"/>
</dbReference>
<evidence type="ECO:0000313" key="2">
    <source>
        <dbReference type="EMBL" id="SPE30194.1"/>
    </source>
</evidence>
<feature type="region of interest" description="Disordered" evidence="1">
    <location>
        <begin position="1"/>
        <end position="22"/>
    </location>
</feature>
<reference evidence="3" key="1">
    <citation type="submission" date="2018-02" db="EMBL/GenBank/DDBJ databases">
        <authorList>
            <person name="Hausmann B."/>
        </authorList>
    </citation>
    <scope>NUCLEOTIDE SEQUENCE [LARGE SCALE GENOMIC DNA]</scope>
    <source>
        <strain evidence="3">Peat soil MAG SbA5</strain>
    </source>
</reference>